<feature type="compositionally biased region" description="Gly residues" evidence="1">
    <location>
        <begin position="125"/>
        <end position="136"/>
    </location>
</feature>
<dbReference type="GO" id="GO:0005634">
    <property type="term" value="C:nucleus"/>
    <property type="evidence" value="ECO:0007669"/>
    <property type="project" value="TreeGrafter"/>
</dbReference>
<feature type="region of interest" description="Disordered" evidence="1">
    <location>
        <begin position="226"/>
        <end position="245"/>
    </location>
</feature>
<feature type="region of interest" description="Disordered" evidence="1">
    <location>
        <begin position="112"/>
        <end position="141"/>
    </location>
</feature>
<evidence type="ECO:0000313" key="2">
    <source>
        <dbReference type="EMBL" id="ONK77537.1"/>
    </source>
</evidence>
<organism evidence="2 3">
    <name type="scientific">Asparagus officinalis</name>
    <name type="common">Garden asparagus</name>
    <dbReference type="NCBI Taxonomy" id="4686"/>
    <lineage>
        <taxon>Eukaryota</taxon>
        <taxon>Viridiplantae</taxon>
        <taxon>Streptophyta</taxon>
        <taxon>Embryophyta</taxon>
        <taxon>Tracheophyta</taxon>
        <taxon>Spermatophyta</taxon>
        <taxon>Magnoliopsida</taxon>
        <taxon>Liliopsida</taxon>
        <taxon>Asparagales</taxon>
        <taxon>Asparagaceae</taxon>
        <taxon>Asparagoideae</taxon>
        <taxon>Asparagus</taxon>
    </lineage>
</organism>
<keyword evidence="3" id="KW-1185">Reference proteome</keyword>
<feature type="region of interest" description="Disordered" evidence="1">
    <location>
        <begin position="199"/>
        <end position="220"/>
    </location>
</feature>
<sequence>MDEGDSSTATSSDYAKKAMAAEKLAELSLIDPKRAKRCRLFELLMRDTTGLTNENRELKLRLQAMEQQAHLRDALNDALREEVQRLKIATGQIPNINGNAFNRGVNPNISQSLSIDNGDNNNNIGDGGFDKGGGGSSRRDSGTTISNGLVAIKPWISGACFQVLRPAALDLAGGDVHEAQLISLVEEDNGGVVVGEGGNVGVEDGGGLDEGDGVKVDGGDAEGRVVRAEDEEEDEPTPNCQTSDPPFIDYPVASHLSSSLLPSPHCRVIHKIRRQWLASTETGEVKARAGLSRATCLDPRLPFERNACAIPRPPNLVTTCDRVALTCGQTRRDQQTSSKQNGAHRRSELCRAYYGAAREAADILRPTRSRRDLCRRRYVLQLLKVPPSDPLQVHSPSWVFCFAVAVGRGVVRLRRLLSCSETRGLRAR</sequence>
<dbReference type="PANTHER" id="PTHR13690:SF86">
    <property type="entry name" value="TRANSCRIPTION FACTOR VIP1"/>
    <property type="match status" value="1"/>
</dbReference>
<dbReference type="EMBL" id="CM007382">
    <property type="protein sequence ID" value="ONK77537.1"/>
    <property type="molecule type" value="Genomic_DNA"/>
</dbReference>
<dbReference type="Gramene" id="ONK77537">
    <property type="protein sequence ID" value="ONK77537"/>
    <property type="gene ID" value="A4U43_C02F7600"/>
</dbReference>
<dbReference type="AlphaFoldDB" id="A0A5P1FJG7"/>
<dbReference type="Proteomes" id="UP000243459">
    <property type="component" value="Chromosome 2"/>
</dbReference>
<dbReference type="GO" id="GO:0003700">
    <property type="term" value="F:DNA-binding transcription factor activity"/>
    <property type="evidence" value="ECO:0007669"/>
    <property type="project" value="TreeGrafter"/>
</dbReference>
<protein>
    <submittedName>
        <fullName evidence="2">Uncharacterized protein</fullName>
    </submittedName>
</protein>
<gene>
    <name evidence="2" type="ORF">A4U43_C02F7600</name>
</gene>
<dbReference type="PANTHER" id="PTHR13690">
    <property type="entry name" value="TRANSCRIPTION FACTOR POSF21-RELATED"/>
    <property type="match status" value="1"/>
</dbReference>
<name>A0A5P1FJG7_ASPOF</name>
<reference evidence="3" key="1">
    <citation type="journal article" date="2017" name="Nat. Commun.">
        <title>The asparagus genome sheds light on the origin and evolution of a young Y chromosome.</title>
        <authorList>
            <person name="Harkess A."/>
            <person name="Zhou J."/>
            <person name="Xu C."/>
            <person name="Bowers J.E."/>
            <person name="Van der Hulst R."/>
            <person name="Ayyampalayam S."/>
            <person name="Mercati F."/>
            <person name="Riccardi P."/>
            <person name="McKain M.R."/>
            <person name="Kakrana A."/>
            <person name="Tang H."/>
            <person name="Ray J."/>
            <person name="Groenendijk J."/>
            <person name="Arikit S."/>
            <person name="Mathioni S.M."/>
            <person name="Nakano M."/>
            <person name="Shan H."/>
            <person name="Telgmann-Rauber A."/>
            <person name="Kanno A."/>
            <person name="Yue Z."/>
            <person name="Chen H."/>
            <person name="Li W."/>
            <person name="Chen Y."/>
            <person name="Xu X."/>
            <person name="Zhang Y."/>
            <person name="Luo S."/>
            <person name="Chen H."/>
            <person name="Gao J."/>
            <person name="Mao Z."/>
            <person name="Pires J.C."/>
            <person name="Luo M."/>
            <person name="Kudrna D."/>
            <person name="Wing R.A."/>
            <person name="Meyers B.C."/>
            <person name="Yi K."/>
            <person name="Kong H."/>
            <person name="Lavrijsen P."/>
            <person name="Sunseri F."/>
            <person name="Falavigna A."/>
            <person name="Ye Y."/>
            <person name="Leebens-Mack J.H."/>
            <person name="Chen G."/>
        </authorList>
    </citation>
    <scope>NUCLEOTIDE SEQUENCE [LARGE SCALE GENOMIC DNA]</scope>
    <source>
        <strain evidence="3">cv. DH0086</strain>
    </source>
</reference>
<feature type="compositionally biased region" description="Low complexity" evidence="1">
    <location>
        <begin position="112"/>
        <end position="124"/>
    </location>
</feature>
<accession>A0A5P1FJG7</accession>
<evidence type="ECO:0000256" key="1">
    <source>
        <dbReference type="SAM" id="MobiDB-lite"/>
    </source>
</evidence>
<proteinExistence type="predicted"/>
<evidence type="ECO:0000313" key="3">
    <source>
        <dbReference type="Proteomes" id="UP000243459"/>
    </source>
</evidence>